<evidence type="ECO:0000313" key="3">
    <source>
        <dbReference type="Proteomes" id="UP000032141"/>
    </source>
</evidence>
<accession>A0A0D3EDU1</accession>
<dbReference type="Proteomes" id="UP000032141">
    <property type="component" value="Chromosome C9"/>
</dbReference>
<dbReference type="AlphaFoldDB" id="A0A0D3EDU1"/>
<sequence length="120" mass="13477">SFVSTKNLQPHGKCGNLRRSRVPNGAQSVHISFVSRTTSNVFLPLTILIIAYLQLGCILITKPPSPTSSWSHCWLMCGWESGNIPSIIIPTVYKDKGEVYLKILRIATNMEWVMLHSPWP</sequence>
<evidence type="ECO:0000313" key="2">
    <source>
        <dbReference type="EnsemblPlants" id="Bo9g151980.1"/>
    </source>
</evidence>
<keyword evidence="1" id="KW-0472">Membrane</keyword>
<proteinExistence type="predicted"/>
<dbReference type="Gramene" id="Bo9g151980.1">
    <property type="protein sequence ID" value="Bo9g151980.1"/>
    <property type="gene ID" value="Bo9g151980"/>
</dbReference>
<dbReference type="EnsemblPlants" id="Bo9g151980.1">
    <property type="protein sequence ID" value="Bo9g151980.1"/>
    <property type="gene ID" value="Bo9g151980"/>
</dbReference>
<dbReference type="OMA" id="LQPHGKC"/>
<organism evidence="2 3">
    <name type="scientific">Brassica oleracea var. oleracea</name>
    <dbReference type="NCBI Taxonomy" id="109376"/>
    <lineage>
        <taxon>Eukaryota</taxon>
        <taxon>Viridiplantae</taxon>
        <taxon>Streptophyta</taxon>
        <taxon>Embryophyta</taxon>
        <taxon>Tracheophyta</taxon>
        <taxon>Spermatophyta</taxon>
        <taxon>Magnoliopsida</taxon>
        <taxon>eudicotyledons</taxon>
        <taxon>Gunneridae</taxon>
        <taxon>Pentapetalae</taxon>
        <taxon>rosids</taxon>
        <taxon>malvids</taxon>
        <taxon>Brassicales</taxon>
        <taxon>Brassicaceae</taxon>
        <taxon>Brassiceae</taxon>
        <taxon>Brassica</taxon>
    </lineage>
</organism>
<keyword evidence="1" id="KW-1133">Transmembrane helix</keyword>
<feature type="transmembrane region" description="Helical" evidence="1">
    <location>
        <begin position="41"/>
        <end position="61"/>
    </location>
</feature>
<protein>
    <submittedName>
        <fullName evidence="2">Uncharacterized protein</fullName>
    </submittedName>
</protein>
<keyword evidence="3" id="KW-1185">Reference proteome</keyword>
<name>A0A0D3EDU1_BRAOL</name>
<keyword evidence="1" id="KW-0812">Transmembrane</keyword>
<reference evidence="2 3" key="1">
    <citation type="journal article" date="2014" name="Genome Biol.">
        <title>Transcriptome and methylome profiling reveals relics of genome dominance in the mesopolyploid Brassica oleracea.</title>
        <authorList>
            <person name="Parkin I.A."/>
            <person name="Koh C."/>
            <person name="Tang H."/>
            <person name="Robinson S.J."/>
            <person name="Kagale S."/>
            <person name="Clarke W.E."/>
            <person name="Town C.D."/>
            <person name="Nixon J."/>
            <person name="Krishnakumar V."/>
            <person name="Bidwell S.L."/>
            <person name="Denoeud F."/>
            <person name="Belcram H."/>
            <person name="Links M.G."/>
            <person name="Just J."/>
            <person name="Clarke C."/>
            <person name="Bender T."/>
            <person name="Huebert T."/>
            <person name="Mason A.S."/>
            <person name="Pires J.C."/>
            <person name="Barker G."/>
            <person name="Moore J."/>
            <person name="Walley P.G."/>
            <person name="Manoli S."/>
            <person name="Batley J."/>
            <person name="Edwards D."/>
            <person name="Nelson M.N."/>
            <person name="Wang X."/>
            <person name="Paterson A.H."/>
            <person name="King G."/>
            <person name="Bancroft I."/>
            <person name="Chalhoub B."/>
            <person name="Sharpe A.G."/>
        </authorList>
    </citation>
    <scope>NUCLEOTIDE SEQUENCE</scope>
    <source>
        <strain evidence="2 3">cv. TO1000</strain>
    </source>
</reference>
<evidence type="ECO:0000256" key="1">
    <source>
        <dbReference type="SAM" id="Phobius"/>
    </source>
</evidence>
<reference evidence="2" key="2">
    <citation type="submission" date="2015-03" db="UniProtKB">
        <authorList>
            <consortium name="EnsemblPlants"/>
        </authorList>
    </citation>
    <scope>IDENTIFICATION</scope>
</reference>
<dbReference type="HOGENOM" id="CLU_2055685_0_0_1"/>